<dbReference type="Gene3D" id="1.10.30.10">
    <property type="entry name" value="High mobility group box domain"/>
    <property type="match status" value="1"/>
</dbReference>
<dbReference type="InterPro" id="IPR036910">
    <property type="entry name" value="HMG_box_dom_sf"/>
</dbReference>
<dbReference type="PANTHER" id="PTHR48112">
    <property type="entry name" value="HIGH MOBILITY GROUP PROTEIN DSP1"/>
    <property type="match status" value="1"/>
</dbReference>
<feature type="domain" description="HMG box" evidence="4">
    <location>
        <begin position="81"/>
        <end position="132"/>
    </location>
</feature>
<evidence type="ECO:0000256" key="3">
    <source>
        <dbReference type="PROSITE-ProRule" id="PRU00267"/>
    </source>
</evidence>
<dbReference type="STRING" id="56216.A0A1A6HNP2"/>
<evidence type="ECO:0000313" key="5">
    <source>
        <dbReference type="EMBL" id="OBS79342.1"/>
    </source>
</evidence>
<dbReference type="Pfam" id="PF00505">
    <property type="entry name" value="HMG_box"/>
    <property type="match status" value="1"/>
</dbReference>
<keyword evidence="1 3" id="KW-0238">DNA-binding</keyword>
<feature type="DNA-binding region" description="HMG box" evidence="3">
    <location>
        <begin position="81"/>
        <end position="132"/>
    </location>
</feature>
<dbReference type="Proteomes" id="UP000092124">
    <property type="component" value="Unassembled WGS sequence"/>
</dbReference>
<keyword evidence="6" id="KW-1185">Reference proteome</keyword>
<dbReference type="OrthoDB" id="498543at2759"/>
<sequence length="155" mass="17505">ENQLNIGKGEPKKMRRKCPHRHSLRKLAGKSTRKAPGCFCLSAPRGSLRSTQRGERLCLLKKRENLKTLKRLTVLIYYCPEIKGEHPGLPIGDVAKKLGAMWNKTPADDRKPCEKKAAELKEKYEKDIAAYRTKGNPDAVRKGLVTAERARKTRG</sequence>
<evidence type="ECO:0000313" key="6">
    <source>
        <dbReference type="Proteomes" id="UP000092124"/>
    </source>
</evidence>
<reference evidence="5 6" key="1">
    <citation type="submission" date="2016-06" db="EMBL/GenBank/DDBJ databases">
        <title>The Draft Genome Sequence and Annotation of the Desert Woodrat Neotoma lepida.</title>
        <authorList>
            <person name="Campbell M."/>
            <person name="Oakeson K.F."/>
            <person name="Yandell M."/>
            <person name="Halpert J.R."/>
            <person name="Dearing D."/>
        </authorList>
    </citation>
    <scope>NUCLEOTIDE SEQUENCE [LARGE SCALE GENOMIC DNA]</scope>
    <source>
        <strain evidence="5">417</strain>
        <tissue evidence="5">Liver</tissue>
    </source>
</reference>
<dbReference type="GO" id="GO:0006357">
    <property type="term" value="P:regulation of transcription by RNA polymerase II"/>
    <property type="evidence" value="ECO:0007669"/>
    <property type="project" value="TreeGrafter"/>
</dbReference>
<protein>
    <recommendedName>
        <fullName evidence="4">HMG box domain-containing protein</fullName>
    </recommendedName>
</protein>
<proteinExistence type="predicted"/>
<dbReference type="GO" id="GO:0005634">
    <property type="term" value="C:nucleus"/>
    <property type="evidence" value="ECO:0007669"/>
    <property type="project" value="UniProtKB-UniRule"/>
</dbReference>
<organism evidence="5 6">
    <name type="scientific">Neotoma lepida</name>
    <name type="common">Desert woodrat</name>
    <dbReference type="NCBI Taxonomy" id="56216"/>
    <lineage>
        <taxon>Eukaryota</taxon>
        <taxon>Metazoa</taxon>
        <taxon>Chordata</taxon>
        <taxon>Craniata</taxon>
        <taxon>Vertebrata</taxon>
        <taxon>Euteleostomi</taxon>
        <taxon>Mammalia</taxon>
        <taxon>Eutheria</taxon>
        <taxon>Euarchontoglires</taxon>
        <taxon>Glires</taxon>
        <taxon>Rodentia</taxon>
        <taxon>Myomorpha</taxon>
        <taxon>Muroidea</taxon>
        <taxon>Cricetidae</taxon>
        <taxon>Neotominae</taxon>
        <taxon>Neotoma</taxon>
    </lineage>
</organism>
<feature type="non-terminal residue" evidence="5">
    <location>
        <position position="155"/>
    </location>
</feature>
<dbReference type="PROSITE" id="PS50118">
    <property type="entry name" value="HMG_BOX_2"/>
    <property type="match status" value="1"/>
</dbReference>
<dbReference type="EMBL" id="LZPO01022507">
    <property type="protein sequence ID" value="OBS79342.1"/>
    <property type="molecule type" value="Genomic_DNA"/>
</dbReference>
<dbReference type="PANTHER" id="PTHR48112:SF11">
    <property type="entry name" value="HIGH MOBILITY GROUP PROTEIN B1"/>
    <property type="match status" value="1"/>
</dbReference>
<evidence type="ECO:0000256" key="1">
    <source>
        <dbReference type="ARBA" id="ARBA00023125"/>
    </source>
</evidence>
<dbReference type="SMART" id="SM00398">
    <property type="entry name" value="HMG"/>
    <property type="match status" value="1"/>
</dbReference>
<gene>
    <name evidence="5" type="ORF">A6R68_18269</name>
</gene>
<name>A0A1A6HNP2_NEOLE</name>
<evidence type="ECO:0000259" key="4">
    <source>
        <dbReference type="PROSITE" id="PS50118"/>
    </source>
</evidence>
<dbReference type="GO" id="GO:0003677">
    <property type="term" value="F:DNA binding"/>
    <property type="evidence" value="ECO:0007669"/>
    <property type="project" value="UniProtKB-UniRule"/>
</dbReference>
<feature type="non-terminal residue" evidence="5">
    <location>
        <position position="1"/>
    </location>
</feature>
<dbReference type="InterPro" id="IPR050342">
    <property type="entry name" value="HMGB"/>
</dbReference>
<accession>A0A1A6HNP2</accession>
<dbReference type="PRINTS" id="PR00886">
    <property type="entry name" value="HIGHMOBLTY12"/>
</dbReference>
<dbReference type="AlphaFoldDB" id="A0A1A6HNP2"/>
<keyword evidence="2 3" id="KW-0539">Nucleus</keyword>
<dbReference type="InterPro" id="IPR009071">
    <property type="entry name" value="HMG_box_dom"/>
</dbReference>
<dbReference type="SUPFAM" id="SSF47095">
    <property type="entry name" value="HMG-box"/>
    <property type="match status" value="1"/>
</dbReference>
<comment type="caution">
    <text evidence="5">The sequence shown here is derived from an EMBL/GenBank/DDBJ whole genome shotgun (WGS) entry which is preliminary data.</text>
</comment>
<evidence type="ECO:0000256" key="2">
    <source>
        <dbReference type="ARBA" id="ARBA00023242"/>
    </source>
</evidence>